<dbReference type="STRING" id="75743.A0A401PPP0"/>
<dbReference type="OrthoDB" id="10061772at2759"/>
<comment type="caution">
    <text evidence="1">The sequence shown here is derived from an EMBL/GenBank/DDBJ whole genome shotgun (WGS) entry which is preliminary data.</text>
</comment>
<protein>
    <submittedName>
        <fullName evidence="1">Uncharacterized protein</fullName>
    </submittedName>
</protein>
<dbReference type="AlphaFoldDB" id="A0A401PPP0"/>
<dbReference type="Proteomes" id="UP000288216">
    <property type="component" value="Unassembled WGS sequence"/>
</dbReference>
<gene>
    <name evidence="1" type="ORF">scyTo_0019722</name>
</gene>
<sequence>DDLDLLPAPDCPDLLISKSAKRNMLHSVLSSKEETQQHTEEALKELFKHVSNMPDSAKKKRLVRQFHKSSVVGTPEGFISPKHQKHVRSKSFGGRIKRKVLGGQTITERKNKVLTADTESQNGGRSQVGDEENLKQFQKCAESPALHFTRIRSKSTDEILSSRKEPLGVNRIISVSTRESAM</sequence>
<keyword evidence="2" id="KW-1185">Reference proteome</keyword>
<reference evidence="1 2" key="1">
    <citation type="journal article" date="2018" name="Nat. Ecol. Evol.">
        <title>Shark genomes provide insights into elasmobranch evolution and the origin of vertebrates.</title>
        <authorList>
            <person name="Hara Y"/>
            <person name="Yamaguchi K"/>
            <person name="Onimaru K"/>
            <person name="Kadota M"/>
            <person name="Koyanagi M"/>
            <person name="Keeley SD"/>
            <person name="Tatsumi K"/>
            <person name="Tanaka K"/>
            <person name="Motone F"/>
            <person name="Kageyama Y"/>
            <person name="Nozu R"/>
            <person name="Adachi N"/>
            <person name="Nishimura O"/>
            <person name="Nakagawa R"/>
            <person name="Tanegashima C"/>
            <person name="Kiyatake I"/>
            <person name="Matsumoto R"/>
            <person name="Murakumo K"/>
            <person name="Nishida K"/>
            <person name="Terakita A"/>
            <person name="Kuratani S"/>
            <person name="Sato K"/>
            <person name="Hyodo S Kuraku.S."/>
        </authorList>
    </citation>
    <scope>NUCLEOTIDE SEQUENCE [LARGE SCALE GENOMIC DNA]</scope>
</reference>
<feature type="non-terminal residue" evidence="1">
    <location>
        <position position="1"/>
    </location>
</feature>
<accession>A0A401PPP0</accession>
<evidence type="ECO:0000313" key="2">
    <source>
        <dbReference type="Proteomes" id="UP000288216"/>
    </source>
</evidence>
<organism evidence="1 2">
    <name type="scientific">Scyliorhinus torazame</name>
    <name type="common">Cloudy catshark</name>
    <name type="synonym">Catulus torazame</name>
    <dbReference type="NCBI Taxonomy" id="75743"/>
    <lineage>
        <taxon>Eukaryota</taxon>
        <taxon>Metazoa</taxon>
        <taxon>Chordata</taxon>
        <taxon>Craniata</taxon>
        <taxon>Vertebrata</taxon>
        <taxon>Chondrichthyes</taxon>
        <taxon>Elasmobranchii</taxon>
        <taxon>Galeomorphii</taxon>
        <taxon>Galeoidea</taxon>
        <taxon>Carcharhiniformes</taxon>
        <taxon>Scyliorhinidae</taxon>
        <taxon>Scyliorhinus</taxon>
    </lineage>
</organism>
<name>A0A401PPP0_SCYTO</name>
<dbReference type="OMA" id="QFQKCAE"/>
<proteinExistence type="predicted"/>
<dbReference type="EMBL" id="BFAA01014965">
    <property type="protein sequence ID" value="GCB75089.1"/>
    <property type="molecule type" value="Genomic_DNA"/>
</dbReference>
<evidence type="ECO:0000313" key="1">
    <source>
        <dbReference type="EMBL" id="GCB75089.1"/>
    </source>
</evidence>